<dbReference type="PANTHER" id="PTHR43133:SF8">
    <property type="entry name" value="RNA POLYMERASE SIGMA FACTOR HI_1459-RELATED"/>
    <property type="match status" value="1"/>
</dbReference>
<keyword evidence="5" id="KW-0804">Transcription</keyword>
<dbReference type="Proteomes" id="UP000520814">
    <property type="component" value="Unassembled WGS sequence"/>
</dbReference>
<evidence type="ECO:0000259" key="6">
    <source>
        <dbReference type="Pfam" id="PF04542"/>
    </source>
</evidence>
<dbReference type="Pfam" id="PF04542">
    <property type="entry name" value="Sigma70_r2"/>
    <property type="match status" value="1"/>
</dbReference>
<dbReference type="AlphaFoldDB" id="A0A7W9W584"/>
<keyword evidence="3" id="KW-0731">Sigma factor</keyword>
<dbReference type="InterPro" id="IPR007627">
    <property type="entry name" value="RNA_pol_sigma70_r2"/>
</dbReference>
<keyword evidence="9" id="KW-1185">Reference proteome</keyword>
<dbReference type="PANTHER" id="PTHR43133">
    <property type="entry name" value="RNA POLYMERASE ECF-TYPE SIGMA FACTO"/>
    <property type="match status" value="1"/>
</dbReference>
<keyword evidence="2" id="KW-0805">Transcription regulation</keyword>
<comment type="similarity">
    <text evidence="1">Belongs to the sigma-70 factor family. ECF subfamily.</text>
</comment>
<evidence type="ECO:0000256" key="1">
    <source>
        <dbReference type="ARBA" id="ARBA00010641"/>
    </source>
</evidence>
<evidence type="ECO:0000256" key="2">
    <source>
        <dbReference type="ARBA" id="ARBA00023015"/>
    </source>
</evidence>
<sequence>MLQALKLRTQTSDAAFERLWEAQRPRIQRLATRLCGNPELAEDLTQEIGLQALAAYPTFRRQCAPTTFLYRIAVRTIHRYRDRHPAVSLEPEHAERLPDPTTLAPPDQSLTLAQALTTLPDELRTTLLLRLYEGLSCREIAAVLEIPLGTVLSRLHTARERLRKELTDDHAL</sequence>
<evidence type="ECO:0000256" key="3">
    <source>
        <dbReference type="ARBA" id="ARBA00023082"/>
    </source>
</evidence>
<dbReference type="InterPro" id="IPR036388">
    <property type="entry name" value="WH-like_DNA-bd_sf"/>
</dbReference>
<dbReference type="Gene3D" id="1.10.10.10">
    <property type="entry name" value="Winged helix-like DNA-binding domain superfamily/Winged helix DNA-binding domain"/>
    <property type="match status" value="1"/>
</dbReference>
<dbReference type="EMBL" id="JACHGW010000001">
    <property type="protein sequence ID" value="MBB6049308.1"/>
    <property type="molecule type" value="Genomic_DNA"/>
</dbReference>
<dbReference type="Gene3D" id="1.10.1740.10">
    <property type="match status" value="1"/>
</dbReference>
<dbReference type="GO" id="GO:0016987">
    <property type="term" value="F:sigma factor activity"/>
    <property type="evidence" value="ECO:0007669"/>
    <property type="project" value="UniProtKB-KW"/>
</dbReference>
<reference evidence="8 9" key="1">
    <citation type="submission" date="2020-08" db="EMBL/GenBank/DDBJ databases">
        <title>Genomic Encyclopedia of Type Strains, Phase IV (KMG-IV): sequencing the most valuable type-strain genomes for metagenomic binning, comparative biology and taxonomic classification.</title>
        <authorList>
            <person name="Goeker M."/>
        </authorList>
    </citation>
    <scope>NUCLEOTIDE SEQUENCE [LARGE SCALE GENOMIC DNA]</scope>
    <source>
        <strain evidence="8 9">DSM 23562</strain>
    </source>
</reference>
<organism evidence="8 9">
    <name type="scientific">Armatimonas rosea</name>
    <dbReference type="NCBI Taxonomy" id="685828"/>
    <lineage>
        <taxon>Bacteria</taxon>
        <taxon>Bacillati</taxon>
        <taxon>Armatimonadota</taxon>
        <taxon>Armatimonadia</taxon>
        <taxon>Armatimonadales</taxon>
        <taxon>Armatimonadaceae</taxon>
        <taxon>Armatimonas</taxon>
    </lineage>
</organism>
<evidence type="ECO:0000256" key="4">
    <source>
        <dbReference type="ARBA" id="ARBA00023125"/>
    </source>
</evidence>
<dbReference type="InterPro" id="IPR014284">
    <property type="entry name" value="RNA_pol_sigma-70_dom"/>
</dbReference>
<accession>A0A7W9W584</accession>
<dbReference type="InterPro" id="IPR013325">
    <property type="entry name" value="RNA_pol_sigma_r2"/>
</dbReference>
<feature type="domain" description="RNA polymerase sigma-70 region 2" evidence="6">
    <location>
        <begin position="19"/>
        <end position="83"/>
    </location>
</feature>
<dbReference type="SUPFAM" id="SSF88659">
    <property type="entry name" value="Sigma3 and sigma4 domains of RNA polymerase sigma factors"/>
    <property type="match status" value="1"/>
</dbReference>
<feature type="domain" description="RNA polymerase sigma factor 70 region 4 type 2" evidence="7">
    <location>
        <begin position="112"/>
        <end position="162"/>
    </location>
</feature>
<evidence type="ECO:0000313" key="9">
    <source>
        <dbReference type="Proteomes" id="UP000520814"/>
    </source>
</evidence>
<protein>
    <submittedName>
        <fullName evidence="8">RNA polymerase sigma-70 factor (ECF subfamily)</fullName>
    </submittedName>
</protein>
<dbReference type="GO" id="GO:0006352">
    <property type="term" value="P:DNA-templated transcription initiation"/>
    <property type="evidence" value="ECO:0007669"/>
    <property type="project" value="InterPro"/>
</dbReference>
<dbReference type="InterPro" id="IPR013324">
    <property type="entry name" value="RNA_pol_sigma_r3/r4-like"/>
</dbReference>
<dbReference type="NCBIfam" id="TIGR02937">
    <property type="entry name" value="sigma70-ECF"/>
    <property type="match status" value="1"/>
</dbReference>
<keyword evidence="4" id="KW-0238">DNA-binding</keyword>
<dbReference type="SUPFAM" id="SSF88946">
    <property type="entry name" value="Sigma2 domain of RNA polymerase sigma factors"/>
    <property type="match status" value="1"/>
</dbReference>
<dbReference type="RefSeq" id="WP_184192919.1">
    <property type="nucleotide sequence ID" value="NZ_JACHGW010000001.1"/>
</dbReference>
<dbReference type="Pfam" id="PF08281">
    <property type="entry name" value="Sigma70_r4_2"/>
    <property type="match status" value="1"/>
</dbReference>
<name>A0A7W9W584_ARMRO</name>
<comment type="caution">
    <text evidence="8">The sequence shown here is derived from an EMBL/GenBank/DDBJ whole genome shotgun (WGS) entry which is preliminary data.</text>
</comment>
<gene>
    <name evidence="8" type="ORF">HNQ39_001070</name>
</gene>
<dbReference type="GO" id="GO:0003677">
    <property type="term" value="F:DNA binding"/>
    <property type="evidence" value="ECO:0007669"/>
    <property type="project" value="UniProtKB-KW"/>
</dbReference>
<proteinExistence type="inferred from homology"/>
<dbReference type="InterPro" id="IPR013249">
    <property type="entry name" value="RNA_pol_sigma70_r4_t2"/>
</dbReference>
<evidence type="ECO:0000256" key="5">
    <source>
        <dbReference type="ARBA" id="ARBA00023163"/>
    </source>
</evidence>
<dbReference type="InterPro" id="IPR039425">
    <property type="entry name" value="RNA_pol_sigma-70-like"/>
</dbReference>
<evidence type="ECO:0000313" key="8">
    <source>
        <dbReference type="EMBL" id="MBB6049308.1"/>
    </source>
</evidence>
<evidence type="ECO:0000259" key="7">
    <source>
        <dbReference type="Pfam" id="PF08281"/>
    </source>
</evidence>